<dbReference type="InterPro" id="IPR019268">
    <property type="entry name" value="DUF2278"/>
</dbReference>
<accession>A0ABQ2Z3G4</accession>
<keyword evidence="2" id="KW-1185">Reference proteome</keyword>
<protein>
    <submittedName>
        <fullName evidence="1">Uncharacterized protein</fullName>
    </submittedName>
</protein>
<reference evidence="2" key="1">
    <citation type="journal article" date="2019" name="Int. J. Syst. Evol. Microbiol.">
        <title>The Global Catalogue of Microorganisms (GCM) 10K type strain sequencing project: providing services to taxonomists for standard genome sequencing and annotation.</title>
        <authorList>
            <consortium name="The Broad Institute Genomics Platform"/>
            <consortium name="The Broad Institute Genome Sequencing Center for Infectious Disease"/>
            <person name="Wu L."/>
            <person name="Ma J."/>
        </authorList>
    </citation>
    <scope>NUCLEOTIDE SEQUENCE [LARGE SCALE GENOMIC DNA]</scope>
    <source>
        <strain evidence="2">JCM 4586</strain>
    </source>
</reference>
<proteinExistence type="predicted"/>
<organism evidence="1 2">
    <name type="scientific">Streptomyces hiroshimensis</name>
    <dbReference type="NCBI Taxonomy" id="66424"/>
    <lineage>
        <taxon>Bacteria</taxon>
        <taxon>Bacillati</taxon>
        <taxon>Actinomycetota</taxon>
        <taxon>Actinomycetes</taxon>
        <taxon>Kitasatosporales</taxon>
        <taxon>Streptomycetaceae</taxon>
        <taxon>Streptomyces</taxon>
    </lineage>
</organism>
<evidence type="ECO:0000313" key="1">
    <source>
        <dbReference type="EMBL" id="GGY01441.1"/>
    </source>
</evidence>
<dbReference type="EMBL" id="BMUT01000013">
    <property type="protein sequence ID" value="GGY01441.1"/>
    <property type="molecule type" value="Genomic_DNA"/>
</dbReference>
<comment type="caution">
    <text evidence="1">The sequence shown here is derived from an EMBL/GenBank/DDBJ whole genome shotgun (WGS) entry which is preliminary data.</text>
</comment>
<gene>
    <name evidence="1" type="ORF">GCM10010324_55410</name>
</gene>
<name>A0ABQ2Z3G4_9ACTN</name>
<dbReference type="RefSeq" id="WP_190024467.1">
    <property type="nucleotide sequence ID" value="NZ_BMUT01000013.1"/>
</dbReference>
<sequence length="258" mass="28440">MPLSRYGVAVGTFHEFRRDPTHDFGHWYHGHLSLDTTAGLFESALDVDAPSSVGVSYRLVDDLMVADIPTLQGLTAGFHPLDSTPASGALDYARSPLLRDSSWFDKARETSRRIEQTVRRPSTGAPVFHPTAGDVVAKWLTSLRRRMAHRLPSTAPCRPGPRIFPWVSSNGDNALDVLVPHLAGAARIYVFGQKVATKNIVHDVHCNQGDPPGTQWYPENGIWQDGAVMCQGTDGRVVVWQIKFNTQSLHTDDDGHPI</sequence>
<evidence type="ECO:0000313" key="2">
    <source>
        <dbReference type="Proteomes" id="UP000659223"/>
    </source>
</evidence>
<dbReference type="Proteomes" id="UP000659223">
    <property type="component" value="Unassembled WGS sequence"/>
</dbReference>
<dbReference type="Pfam" id="PF10042">
    <property type="entry name" value="DUF2278"/>
    <property type="match status" value="1"/>
</dbReference>